<dbReference type="InterPro" id="IPR021804">
    <property type="entry name" value="DUF3375"/>
</dbReference>
<evidence type="ECO:0000256" key="1">
    <source>
        <dbReference type="SAM" id="Coils"/>
    </source>
</evidence>
<feature type="coiled-coil region" evidence="1">
    <location>
        <begin position="144"/>
        <end position="171"/>
    </location>
</feature>
<proteinExistence type="predicted"/>
<gene>
    <name evidence="2" type="ORF">RM531_15735</name>
</gene>
<name>A0ABU3BCB5_9GAMM</name>
<reference evidence="2 3" key="1">
    <citation type="submission" date="2023-09" db="EMBL/GenBank/DDBJ databases">
        <authorList>
            <person name="Rey-Velasco X."/>
        </authorList>
    </citation>
    <scope>NUCLEOTIDE SEQUENCE [LARGE SCALE GENOMIC DNA]</scope>
    <source>
        <strain evidence="2 3">P385</strain>
    </source>
</reference>
<accession>A0ABU3BCB5</accession>
<evidence type="ECO:0000313" key="2">
    <source>
        <dbReference type="EMBL" id="MDT0619919.1"/>
    </source>
</evidence>
<keyword evidence="1" id="KW-0175">Coiled coil</keyword>
<dbReference type="Pfam" id="PF11855">
    <property type="entry name" value="DUF3375"/>
    <property type="match status" value="1"/>
</dbReference>
<dbReference type="RefSeq" id="WP_311660651.1">
    <property type="nucleotide sequence ID" value="NZ_JAVRHY010000025.1"/>
</dbReference>
<sequence length="481" mass="55808">MDYDQTRYLRHNHPAWRLLSVDNAPLVVGFLHEAFIRPNVRALGEQELAAQLDDYLFHLRDEHGESLYPRPARDYLNEWAADERGWLRCYYPRDSDEPHFDLMPATERAIQWVVELEHRPQFIGAESRLRTVFDLLHELVLGAETDLQARISELESRRAEIDARIQRIREGELDFMDATRLRERFLQATQTARALLGDFRQVEQNFRELDRQVRERIATWEGGRGELLREIFGEQEAIAESDQGKSFRAFWDFLMSPARQEELTGLLERALSLSAVAELDPDPGVRRIHYDWLEAGETTQRTVAQLSQQLRRYLDDQAWLENKRIMDLIREIEQHAVAMRERTPDGDMMALDAPSPTVELPMDRPLFTPPLKPEIQDRILVEGDEEIDPQALFEQVYVDRNKLRSRIRQALSRHSPVSLARILEAHPLEQGLAELVTYLALASDDADALIDDSNTEEVSWADSGAMRRRATLPRVLFTRGA</sequence>
<evidence type="ECO:0000313" key="3">
    <source>
        <dbReference type="Proteomes" id="UP001259982"/>
    </source>
</evidence>
<keyword evidence="3" id="KW-1185">Reference proteome</keyword>
<protein>
    <submittedName>
        <fullName evidence="2">DUF3375 domain-containing protein</fullName>
    </submittedName>
</protein>
<organism evidence="2 3">
    <name type="scientific">Spectribacter acetivorans</name>
    <dbReference type="NCBI Taxonomy" id="3075603"/>
    <lineage>
        <taxon>Bacteria</taxon>
        <taxon>Pseudomonadati</taxon>
        <taxon>Pseudomonadota</taxon>
        <taxon>Gammaproteobacteria</taxon>
        <taxon>Salinisphaerales</taxon>
        <taxon>Salinisphaeraceae</taxon>
        <taxon>Spectribacter</taxon>
    </lineage>
</organism>
<dbReference type="Proteomes" id="UP001259982">
    <property type="component" value="Unassembled WGS sequence"/>
</dbReference>
<comment type="caution">
    <text evidence="2">The sequence shown here is derived from an EMBL/GenBank/DDBJ whole genome shotgun (WGS) entry which is preliminary data.</text>
</comment>
<dbReference type="EMBL" id="JAVRHY010000025">
    <property type="protein sequence ID" value="MDT0619919.1"/>
    <property type="molecule type" value="Genomic_DNA"/>
</dbReference>